<accession>A0AC34F8U3</accession>
<name>A0AC34F8U3_9BILA</name>
<sequence>MKYQIILLFTLFLFISANENRKVRQADFQTDQLEAKLLQSNLQTFNGRTDGVSMSQNEQVAYGIKGTFVFKVQAGTGQNVIRPANNPPRIVPQPRSSLERE</sequence>
<evidence type="ECO:0000313" key="2">
    <source>
        <dbReference type="WBParaSite" id="ES5_v2.g13651.t1"/>
    </source>
</evidence>
<proteinExistence type="predicted"/>
<dbReference type="WBParaSite" id="ES5_v2.g13651.t1">
    <property type="protein sequence ID" value="ES5_v2.g13651.t1"/>
    <property type="gene ID" value="ES5_v2.g13651"/>
</dbReference>
<organism evidence="1 2">
    <name type="scientific">Panagrolaimus sp. ES5</name>
    <dbReference type="NCBI Taxonomy" id="591445"/>
    <lineage>
        <taxon>Eukaryota</taxon>
        <taxon>Metazoa</taxon>
        <taxon>Ecdysozoa</taxon>
        <taxon>Nematoda</taxon>
        <taxon>Chromadorea</taxon>
        <taxon>Rhabditida</taxon>
        <taxon>Tylenchina</taxon>
        <taxon>Panagrolaimomorpha</taxon>
        <taxon>Panagrolaimoidea</taxon>
        <taxon>Panagrolaimidae</taxon>
        <taxon>Panagrolaimus</taxon>
    </lineage>
</organism>
<protein>
    <submittedName>
        <fullName evidence="2">Uncharacterized protein</fullName>
    </submittedName>
</protein>
<reference evidence="2" key="1">
    <citation type="submission" date="2022-11" db="UniProtKB">
        <authorList>
            <consortium name="WormBaseParasite"/>
        </authorList>
    </citation>
    <scope>IDENTIFICATION</scope>
</reference>
<dbReference type="Proteomes" id="UP000887579">
    <property type="component" value="Unplaced"/>
</dbReference>
<evidence type="ECO:0000313" key="1">
    <source>
        <dbReference type="Proteomes" id="UP000887579"/>
    </source>
</evidence>